<dbReference type="Proteomes" id="UP000578449">
    <property type="component" value="Unassembled WGS sequence"/>
</dbReference>
<gene>
    <name evidence="1" type="ORF">HNP84_006763</name>
</gene>
<name>A0A840PGP9_9ACTN</name>
<evidence type="ECO:0000313" key="2">
    <source>
        <dbReference type="Proteomes" id="UP000578449"/>
    </source>
</evidence>
<reference evidence="1 2" key="1">
    <citation type="submission" date="2020-08" db="EMBL/GenBank/DDBJ databases">
        <title>Genomic Encyclopedia of Type Strains, Phase IV (KMG-IV): sequencing the most valuable type-strain genomes for metagenomic binning, comparative biology and taxonomic classification.</title>
        <authorList>
            <person name="Goeker M."/>
        </authorList>
    </citation>
    <scope>NUCLEOTIDE SEQUENCE [LARGE SCALE GENOMIC DNA]</scope>
    <source>
        <strain evidence="1 2">DSM 45615</strain>
    </source>
</reference>
<dbReference type="InterPro" id="IPR036188">
    <property type="entry name" value="FAD/NAD-bd_sf"/>
</dbReference>
<protein>
    <submittedName>
        <fullName evidence="1">2-polyprenyl-6-methoxyphenol hydroxylase-like FAD-dependent oxidoreductase</fullName>
    </submittedName>
</protein>
<dbReference type="Gene3D" id="3.50.50.60">
    <property type="entry name" value="FAD/NAD(P)-binding domain"/>
    <property type="match status" value="1"/>
</dbReference>
<dbReference type="RefSeq" id="WP_185053863.1">
    <property type="nucleotide sequence ID" value="NZ_BAABIX010000021.1"/>
</dbReference>
<sequence length="114" mass="12017">MRGAALGRGASQALIGAYILAGEPAVAGGDHTAAFAAYEAAMRGFAAEHQQMGREGADRFFMGMPPQEALDTARARIVRLRDYAPGFAAAADAHRYRPPLLRLAAGPARRRPPG</sequence>
<dbReference type="EMBL" id="JACHGN010000016">
    <property type="protein sequence ID" value="MBB5137011.1"/>
    <property type="molecule type" value="Genomic_DNA"/>
</dbReference>
<dbReference type="PANTHER" id="PTHR46865">
    <property type="entry name" value="OXIDOREDUCTASE-RELATED"/>
    <property type="match status" value="1"/>
</dbReference>
<dbReference type="InterPro" id="IPR051704">
    <property type="entry name" value="FAD_aromatic-hydroxylase"/>
</dbReference>
<dbReference type="AlphaFoldDB" id="A0A840PGP9"/>
<accession>A0A840PGP9</accession>
<comment type="caution">
    <text evidence="1">The sequence shown here is derived from an EMBL/GenBank/DDBJ whole genome shotgun (WGS) entry which is preliminary data.</text>
</comment>
<organism evidence="1 2">
    <name type="scientific">Thermocatellispora tengchongensis</name>
    <dbReference type="NCBI Taxonomy" id="1073253"/>
    <lineage>
        <taxon>Bacteria</taxon>
        <taxon>Bacillati</taxon>
        <taxon>Actinomycetota</taxon>
        <taxon>Actinomycetes</taxon>
        <taxon>Streptosporangiales</taxon>
        <taxon>Streptosporangiaceae</taxon>
        <taxon>Thermocatellispora</taxon>
    </lineage>
</organism>
<evidence type="ECO:0000313" key="1">
    <source>
        <dbReference type="EMBL" id="MBB5137011.1"/>
    </source>
</evidence>
<keyword evidence="2" id="KW-1185">Reference proteome</keyword>
<proteinExistence type="predicted"/>